<dbReference type="EMBL" id="JANJYJ010000004">
    <property type="protein sequence ID" value="KAK3221100.1"/>
    <property type="molecule type" value="Genomic_DNA"/>
</dbReference>
<keyword evidence="1" id="KW-0233">DNA recombination</keyword>
<evidence type="ECO:0000313" key="4">
    <source>
        <dbReference type="EMBL" id="KAK3221100.1"/>
    </source>
</evidence>
<protein>
    <recommendedName>
        <fullName evidence="1">ATP-dependent DNA helicase</fullName>
        <ecNumber evidence="1">5.6.2.3</ecNumber>
    </recommendedName>
</protein>
<keyword evidence="1" id="KW-0227">DNA damage</keyword>
<dbReference type="Proteomes" id="UP001281410">
    <property type="component" value="Unassembled WGS sequence"/>
</dbReference>
<gene>
    <name evidence="4" type="ORF">Dsin_015070</name>
</gene>
<dbReference type="Pfam" id="PF05970">
    <property type="entry name" value="PIF1"/>
    <property type="match status" value="1"/>
</dbReference>
<evidence type="ECO:0000259" key="2">
    <source>
        <dbReference type="Pfam" id="PF05970"/>
    </source>
</evidence>
<dbReference type="InterPro" id="IPR010285">
    <property type="entry name" value="DNA_helicase_pif1-like_DEAD"/>
</dbReference>
<comment type="similarity">
    <text evidence="1">Belongs to the helicase family.</text>
</comment>
<organism evidence="4 5">
    <name type="scientific">Dipteronia sinensis</name>
    <dbReference type="NCBI Taxonomy" id="43782"/>
    <lineage>
        <taxon>Eukaryota</taxon>
        <taxon>Viridiplantae</taxon>
        <taxon>Streptophyta</taxon>
        <taxon>Embryophyta</taxon>
        <taxon>Tracheophyta</taxon>
        <taxon>Spermatophyta</taxon>
        <taxon>Magnoliopsida</taxon>
        <taxon>eudicotyledons</taxon>
        <taxon>Gunneridae</taxon>
        <taxon>Pentapetalae</taxon>
        <taxon>rosids</taxon>
        <taxon>malvids</taxon>
        <taxon>Sapindales</taxon>
        <taxon>Sapindaceae</taxon>
        <taxon>Hippocastanoideae</taxon>
        <taxon>Acereae</taxon>
        <taxon>Dipteronia</taxon>
    </lineage>
</organism>
<dbReference type="GO" id="GO:0006281">
    <property type="term" value="P:DNA repair"/>
    <property type="evidence" value="ECO:0007669"/>
    <property type="project" value="UniProtKB-KW"/>
</dbReference>
<sequence>MLQDVNDNELQFGGKVIVFGGDFRQILPVVLKATREETINASLVNSYLWPMLEKIRLTENMRAKFDPLFSQFLLRIGNGTEETDADEKIKLPAMMTIPYDDNETFLNTLLDIVFPNIHDYSNNINFMINRAILTPTNDYVDEINNLLIHKFPGYAMKCYSFDETLDKTKQGFQEDFLNTLTPNGLFPHELVLKPGCPIMLHRNISPSEALCNGTRLICNQFESNVIDAEIAIGHYHGKIVFLPRIPFLPMENDKYPFPFKRTKFPIPLSFAMTIKKSQGQTFDYVGIYLPQPAHLLATKASSSFIINPDTSVAIELHSWSILNESILEDIIKNKSYMTFVSSFAPAFIKDVQIDKIETLLTKIN</sequence>
<keyword evidence="1" id="KW-0547">Nucleotide-binding</keyword>
<comment type="catalytic activity">
    <reaction evidence="1">
        <text>ATP + H2O = ADP + phosphate + H(+)</text>
        <dbReference type="Rhea" id="RHEA:13065"/>
        <dbReference type="ChEBI" id="CHEBI:15377"/>
        <dbReference type="ChEBI" id="CHEBI:15378"/>
        <dbReference type="ChEBI" id="CHEBI:30616"/>
        <dbReference type="ChEBI" id="CHEBI:43474"/>
        <dbReference type="ChEBI" id="CHEBI:456216"/>
        <dbReference type="EC" id="5.6.2.3"/>
    </reaction>
</comment>
<comment type="cofactor">
    <cofactor evidence="1">
        <name>Mg(2+)</name>
        <dbReference type="ChEBI" id="CHEBI:18420"/>
    </cofactor>
</comment>
<keyword evidence="1" id="KW-0347">Helicase</keyword>
<comment type="caution">
    <text evidence="4">The sequence shown here is derived from an EMBL/GenBank/DDBJ whole genome shotgun (WGS) entry which is preliminary data.</text>
</comment>
<dbReference type="GO" id="GO:0005524">
    <property type="term" value="F:ATP binding"/>
    <property type="evidence" value="ECO:0007669"/>
    <property type="project" value="UniProtKB-KW"/>
</dbReference>
<dbReference type="PANTHER" id="PTHR10492">
    <property type="match status" value="1"/>
</dbReference>
<dbReference type="GO" id="GO:0000723">
    <property type="term" value="P:telomere maintenance"/>
    <property type="evidence" value="ECO:0007669"/>
    <property type="project" value="InterPro"/>
</dbReference>
<reference evidence="4" key="1">
    <citation type="journal article" date="2023" name="Plant J.">
        <title>Genome sequences and population genomics provide insights into the demographic history, inbreeding, and mutation load of two 'living fossil' tree species of Dipteronia.</title>
        <authorList>
            <person name="Feng Y."/>
            <person name="Comes H.P."/>
            <person name="Chen J."/>
            <person name="Zhu S."/>
            <person name="Lu R."/>
            <person name="Zhang X."/>
            <person name="Li P."/>
            <person name="Qiu J."/>
            <person name="Olsen K.M."/>
            <person name="Qiu Y."/>
        </authorList>
    </citation>
    <scope>NUCLEOTIDE SEQUENCE</scope>
    <source>
        <strain evidence="4">NBL</strain>
    </source>
</reference>
<dbReference type="PANTHER" id="PTHR10492:SF94">
    <property type="entry name" value="ATP-DEPENDENT DNA HELICASE"/>
    <property type="match status" value="1"/>
</dbReference>
<evidence type="ECO:0000259" key="3">
    <source>
        <dbReference type="Pfam" id="PF21530"/>
    </source>
</evidence>
<feature type="domain" description="DNA helicase Pif1-like DEAD-box helicase" evidence="2">
    <location>
        <begin position="4"/>
        <end position="84"/>
    </location>
</feature>
<dbReference type="GO" id="GO:0016787">
    <property type="term" value="F:hydrolase activity"/>
    <property type="evidence" value="ECO:0007669"/>
    <property type="project" value="UniProtKB-KW"/>
</dbReference>
<dbReference type="SUPFAM" id="SSF52540">
    <property type="entry name" value="P-loop containing nucleoside triphosphate hydrolases"/>
    <property type="match status" value="1"/>
</dbReference>
<keyword evidence="1" id="KW-0067">ATP-binding</keyword>
<feature type="domain" description="DNA helicase Pif1-like 2B" evidence="3">
    <location>
        <begin position="175"/>
        <end position="221"/>
    </location>
</feature>
<evidence type="ECO:0000256" key="1">
    <source>
        <dbReference type="RuleBase" id="RU363044"/>
    </source>
</evidence>
<name>A0AAE0AP24_9ROSI</name>
<dbReference type="AlphaFoldDB" id="A0AAE0AP24"/>
<keyword evidence="5" id="KW-1185">Reference proteome</keyword>
<keyword evidence="1" id="KW-0378">Hydrolase</keyword>
<dbReference type="InterPro" id="IPR027417">
    <property type="entry name" value="P-loop_NTPase"/>
</dbReference>
<keyword evidence="1" id="KW-0234">DNA repair</keyword>
<dbReference type="InterPro" id="IPR049163">
    <property type="entry name" value="Pif1-like_2B_dom"/>
</dbReference>
<dbReference type="GO" id="GO:0006310">
    <property type="term" value="P:DNA recombination"/>
    <property type="evidence" value="ECO:0007669"/>
    <property type="project" value="UniProtKB-KW"/>
</dbReference>
<dbReference type="GO" id="GO:0043139">
    <property type="term" value="F:5'-3' DNA helicase activity"/>
    <property type="evidence" value="ECO:0007669"/>
    <property type="project" value="UniProtKB-EC"/>
</dbReference>
<accession>A0AAE0AP24</accession>
<dbReference type="EC" id="5.6.2.3" evidence="1"/>
<proteinExistence type="inferred from homology"/>
<evidence type="ECO:0000313" key="5">
    <source>
        <dbReference type="Proteomes" id="UP001281410"/>
    </source>
</evidence>
<dbReference type="Pfam" id="PF21530">
    <property type="entry name" value="Pif1_2B_dom"/>
    <property type="match status" value="1"/>
</dbReference>